<proteinExistence type="predicted"/>
<dbReference type="NCBIfam" id="NF038083">
    <property type="entry name" value="CU044_5270_fam"/>
    <property type="match status" value="1"/>
</dbReference>
<sequence>MNDLNAVKQVRRSVPAMTPQAERAARDRLLAAARESRPRPGRPRLPRLAWRMATAAVLAVVVGLTWVATREDGTAPVASVRALGERAAGAAEGGPDPGTSRGQWLYIKERNAAPGAYSGYGVDASRRIISELWTSVDGRQVAWYDEKGKLLVQGTHPGLGAADLAEEPVTPESVLDRLRAALARVGPVEPGSGEPPPSVDERLFQAIYQLMGEQALPPKVRAALFRALPTIAGVQVTPDAVDADGRHGVAFSYTGDWARYDLILSPGDYRYLGVYGVSVADRTFTWTGGGVEVPAGTPVTWSARLTTGVVDEPGRRP</sequence>
<evidence type="ECO:0000313" key="4">
    <source>
        <dbReference type="Proteomes" id="UP001589647"/>
    </source>
</evidence>
<organism evidence="3 4">
    <name type="scientific">Nonomuraea spiralis</name>
    <dbReference type="NCBI Taxonomy" id="46182"/>
    <lineage>
        <taxon>Bacteria</taxon>
        <taxon>Bacillati</taxon>
        <taxon>Actinomycetota</taxon>
        <taxon>Actinomycetes</taxon>
        <taxon>Streptosporangiales</taxon>
        <taxon>Streptosporangiaceae</taxon>
        <taxon>Nonomuraea</taxon>
    </lineage>
</organism>
<keyword evidence="2" id="KW-0812">Transmembrane</keyword>
<keyword evidence="4" id="KW-1185">Reference proteome</keyword>
<dbReference type="InterPro" id="IPR047789">
    <property type="entry name" value="CU044_5270-like"/>
</dbReference>
<evidence type="ECO:0000313" key="3">
    <source>
        <dbReference type="EMBL" id="MFB9207534.1"/>
    </source>
</evidence>
<gene>
    <name evidence="3" type="ORF">ACFFV7_40545</name>
</gene>
<accession>A0ABV5ISL7</accession>
<feature type="transmembrane region" description="Helical" evidence="2">
    <location>
        <begin position="48"/>
        <end position="68"/>
    </location>
</feature>
<reference evidence="3 4" key="1">
    <citation type="submission" date="2024-09" db="EMBL/GenBank/DDBJ databases">
        <authorList>
            <person name="Sun Q."/>
            <person name="Mori K."/>
        </authorList>
    </citation>
    <scope>NUCLEOTIDE SEQUENCE [LARGE SCALE GENOMIC DNA]</scope>
    <source>
        <strain evidence="3 4">CCM 3426</strain>
    </source>
</reference>
<protein>
    <submittedName>
        <fullName evidence="3">CU044_5270 family protein</fullName>
    </submittedName>
</protein>
<name>A0ABV5ISL7_9ACTN</name>
<keyword evidence="2" id="KW-0472">Membrane</keyword>
<dbReference type="EMBL" id="JBHMEI010000057">
    <property type="protein sequence ID" value="MFB9207534.1"/>
    <property type="molecule type" value="Genomic_DNA"/>
</dbReference>
<comment type="caution">
    <text evidence="3">The sequence shown here is derived from an EMBL/GenBank/DDBJ whole genome shotgun (WGS) entry which is preliminary data.</text>
</comment>
<dbReference type="RefSeq" id="WP_189650013.1">
    <property type="nucleotide sequence ID" value="NZ_BMRC01000012.1"/>
</dbReference>
<keyword evidence="2" id="KW-1133">Transmembrane helix</keyword>
<evidence type="ECO:0000256" key="1">
    <source>
        <dbReference type="SAM" id="MobiDB-lite"/>
    </source>
</evidence>
<feature type="region of interest" description="Disordered" evidence="1">
    <location>
        <begin position="1"/>
        <end position="23"/>
    </location>
</feature>
<evidence type="ECO:0000256" key="2">
    <source>
        <dbReference type="SAM" id="Phobius"/>
    </source>
</evidence>
<dbReference type="Proteomes" id="UP001589647">
    <property type="component" value="Unassembled WGS sequence"/>
</dbReference>